<dbReference type="GO" id="GO:0046523">
    <property type="term" value="F:S-methyl-5-thioribose-1-phosphate isomerase activity"/>
    <property type="evidence" value="ECO:0007669"/>
    <property type="project" value="TreeGrafter"/>
</dbReference>
<comment type="similarity">
    <text evidence="1">Belongs to the eIF-2B alpha/beta/delta subunits family.</text>
</comment>
<dbReference type="InterPro" id="IPR027363">
    <property type="entry name" value="M1Pi_N"/>
</dbReference>
<dbReference type="OrthoDB" id="6113936at2"/>
<evidence type="ECO:0000256" key="1">
    <source>
        <dbReference type="RuleBase" id="RU003814"/>
    </source>
</evidence>
<protein>
    <submittedName>
        <fullName evidence="2">Ribose 1,5-bisphosphate isomerase</fullName>
    </submittedName>
</protein>
<dbReference type="PANTHER" id="PTHR43475">
    <property type="entry name" value="METHYLTHIORIBOSE-1-PHOSPHATE ISOMERASE"/>
    <property type="match status" value="1"/>
</dbReference>
<dbReference type="Gene3D" id="3.40.50.10470">
    <property type="entry name" value="Translation initiation factor eif-2b, domain 2"/>
    <property type="match status" value="1"/>
</dbReference>
<dbReference type="AlphaFoldDB" id="A0A5A5T5M8"/>
<comment type="caution">
    <text evidence="2">The sequence shown here is derived from an EMBL/GenBank/DDBJ whole genome shotgun (WGS) entry which is preliminary data.</text>
</comment>
<dbReference type="InterPro" id="IPR037171">
    <property type="entry name" value="NagB/RpiA_transferase-like"/>
</dbReference>
<evidence type="ECO:0000313" key="2">
    <source>
        <dbReference type="EMBL" id="GCF06638.1"/>
    </source>
</evidence>
<reference evidence="2 3" key="1">
    <citation type="submission" date="2019-01" db="EMBL/GenBank/DDBJ databases">
        <title>Draft genome sequence of Dictyobacter sp. Uno17.</title>
        <authorList>
            <person name="Wang C.M."/>
            <person name="Zheng Y."/>
            <person name="Sakai Y."/>
            <person name="Abe K."/>
            <person name="Yokota A."/>
            <person name="Yabe S."/>
        </authorList>
    </citation>
    <scope>NUCLEOTIDE SEQUENCE [LARGE SCALE GENOMIC DNA]</scope>
    <source>
        <strain evidence="2 3">Uno17</strain>
    </source>
</reference>
<name>A0A5A5T5M8_9CHLR</name>
<sequence>METLEQRIQEVCEDREHGSRWLVKEAVTILRDLAQTIEIAPDERITKLITNAYHIAQARPAMGALASAVSQIISVYEDGIEAITQAAEQLLSDYASAPQRIAEYAQPLLTGHIMTCSISGTVLEVLLQLKAQIKHVTVLEGRPRYEGRAMAQELQKQGIPVTLVTDAQADIFLPQCQSVVVGADSILINSDVLNKAGTALLAWAAQGRGIKLHVLSETLKISSQRWYEHDPTRLAGNLALLEEKEPGEVWDAAPSAIEIRNFYFDHTPHRLITNIITEQGILDRRNVRDIAVTTRANKRLLARLNKM</sequence>
<dbReference type="Proteomes" id="UP000322530">
    <property type="component" value="Unassembled WGS sequence"/>
</dbReference>
<dbReference type="GO" id="GO:0019509">
    <property type="term" value="P:L-methionine salvage from methylthioadenosine"/>
    <property type="evidence" value="ECO:0007669"/>
    <property type="project" value="TreeGrafter"/>
</dbReference>
<dbReference type="InterPro" id="IPR042529">
    <property type="entry name" value="IF_2B-like_C"/>
</dbReference>
<gene>
    <name evidence="2" type="ORF">KDI_02020</name>
</gene>
<keyword evidence="3" id="KW-1185">Reference proteome</keyword>
<organism evidence="2 3">
    <name type="scientific">Dictyobacter arantiisoli</name>
    <dbReference type="NCBI Taxonomy" id="2014874"/>
    <lineage>
        <taxon>Bacteria</taxon>
        <taxon>Bacillati</taxon>
        <taxon>Chloroflexota</taxon>
        <taxon>Ktedonobacteria</taxon>
        <taxon>Ktedonobacterales</taxon>
        <taxon>Dictyobacteraceae</taxon>
        <taxon>Dictyobacter</taxon>
    </lineage>
</organism>
<accession>A0A5A5T5M8</accession>
<evidence type="ECO:0000313" key="3">
    <source>
        <dbReference type="Proteomes" id="UP000322530"/>
    </source>
</evidence>
<dbReference type="InterPro" id="IPR000649">
    <property type="entry name" value="IF-2B-related"/>
</dbReference>
<dbReference type="Gene3D" id="1.20.120.420">
    <property type="entry name" value="translation initiation factor eif-2b, domain 1"/>
    <property type="match status" value="1"/>
</dbReference>
<keyword evidence="2" id="KW-0413">Isomerase</keyword>
<proteinExistence type="inferred from homology"/>
<dbReference type="SUPFAM" id="SSF100950">
    <property type="entry name" value="NagB/RpiA/CoA transferase-like"/>
    <property type="match status" value="1"/>
</dbReference>
<dbReference type="PANTHER" id="PTHR43475:SF3">
    <property type="entry name" value="TRANSLATION INITIATION FACTOR EIF-2B SUBUNIT FAMILY PROTEIN (AFU_ORTHOLOGUE AFUA_2G14290)"/>
    <property type="match status" value="1"/>
</dbReference>
<dbReference type="Pfam" id="PF01008">
    <property type="entry name" value="IF-2B"/>
    <property type="match status" value="1"/>
</dbReference>
<dbReference type="EMBL" id="BIXY01000001">
    <property type="protein sequence ID" value="GCF06638.1"/>
    <property type="molecule type" value="Genomic_DNA"/>
</dbReference>
<dbReference type="RefSeq" id="WP_149399393.1">
    <property type="nucleotide sequence ID" value="NZ_BIXY01000001.1"/>
</dbReference>